<keyword evidence="3" id="KW-1185">Reference proteome</keyword>
<dbReference type="Gene3D" id="3.40.190.10">
    <property type="entry name" value="Periplasmic binding protein-like II"/>
    <property type="match status" value="1"/>
</dbReference>
<dbReference type="Gene3D" id="3.40.190.150">
    <property type="entry name" value="Bordetella uptake gene, domain 1"/>
    <property type="match status" value="1"/>
</dbReference>
<proteinExistence type="inferred from homology"/>
<accession>A0ABX6P763</accession>
<evidence type="ECO:0000313" key="3">
    <source>
        <dbReference type="Proteomes" id="UP000500826"/>
    </source>
</evidence>
<organism evidence="2 3">
    <name type="scientific">Ramlibacter terrae</name>
    <dbReference type="NCBI Taxonomy" id="2732511"/>
    <lineage>
        <taxon>Bacteria</taxon>
        <taxon>Pseudomonadati</taxon>
        <taxon>Pseudomonadota</taxon>
        <taxon>Betaproteobacteria</taxon>
        <taxon>Burkholderiales</taxon>
        <taxon>Comamonadaceae</taxon>
        <taxon>Ramlibacter</taxon>
    </lineage>
</organism>
<gene>
    <name evidence="2" type="ORF">HK414_19450</name>
</gene>
<protein>
    <recommendedName>
        <fullName evidence="4">Tripartite tricarboxylate transporter substrate binding protein</fullName>
    </recommendedName>
</protein>
<dbReference type="PANTHER" id="PTHR42928:SF5">
    <property type="entry name" value="BLR1237 PROTEIN"/>
    <property type="match status" value="1"/>
</dbReference>
<comment type="similarity">
    <text evidence="1">Belongs to the UPF0065 (bug) family.</text>
</comment>
<dbReference type="InterPro" id="IPR042100">
    <property type="entry name" value="Bug_dom1"/>
</dbReference>
<sequence>MPAGFLSLTESIEHHRNGKMHILAVSGTTRAKAAPEVPTFRELGIAGIDMNPWLAFFGPKGMKPEFVAKFGAAVRAALAEPDVAERLSKLGNVPTYAPPAQLQDWVQKATTHWGGVIKESGYELQ</sequence>
<dbReference type="EMBL" id="CP053418">
    <property type="protein sequence ID" value="QJW84951.1"/>
    <property type="molecule type" value="Genomic_DNA"/>
</dbReference>
<evidence type="ECO:0008006" key="4">
    <source>
        <dbReference type="Google" id="ProtNLM"/>
    </source>
</evidence>
<dbReference type="InterPro" id="IPR005064">
    <property type="entry name" value="BUG"/>
</dbReference>
<dbReference type="Proteomes" id="UP000500826">
    <property type="component" value="Chromosome"/>
</dbReference>
<reference evidence="2 3" key="2">
    <citation type="submission" date="2020-05" db="EMBL/GenBank/DDBJ databases">
        <authorList>
            <person name="Khan S.A."/>
            <person name="Jeon C.O."/>
            <person name="Chun B.H."/>
        </authorList>
    </citation>
    <scope>NUCLEOTIDE SEQUENCE [LARGE SCALE GENOMIC DNA]</scope>
    <source>
        <strain evidence="2 3">H242</strain>
    </source>
</reference>
<evidence type="ECO:0000313" key="2">
    <source>
        <dbReference type="EMBL" id="QJW84951.1"/>
    </source>
</evidence>
<evidence type="ECO:0000256" key="1">
    <source>
        <dbReference type="ARBA" id="ARBA00006987"/>
    </source>
</evidence>
<dbReference type="PANTHER" id="PTHR42928">
    <property type="entry name" value="TRICARBOXYLATE-BINDING PROTEIN"/>
    <property type="match status" value="1"/>
</dbReference>
<dbReference type="Pfam" id="PF03401">
    <property type="entry name" value="TctC"/>
    <property type="match status" value="1"/>
</dbReference>
<reference evidence="2 3" key="1">
    <citation type="submission" date="2020-05" db="EMBL/GenBank/DDBJ databases">
        <title>Ramlibacter rhizophilus sp. nov., isolated from rhizosphere soil of national flower Mugunghwa from South Korea.</title>
        <authorList>
            <person name="Zheng-Fei Y."/>
            <person name="Huan T."/>
        </authorList>
    </citation>
    <scope>NUCLEOTIDE SEQUENCE [LARGE SCALE GENOMIC DNA]</scope>
    <source>
        <strain evidence="2 3">H242</strain>
    </source>
</reference>
<name>A0ABX6P763_9BURK</name>